<sequence>MAPAERSCTLGRFAAHEAAPPETLHIVRLQRLRLRQAAESCLDPIAEEEGKTSSPRAHGGSSSNATVDLAQSLS</sequence>
<dbReference type="AlphaFoldDB" id="A0A3B6NXH5"/>
<reference evidence="2" key="2">
    <citation type="submission" date="2018-10" db="UniProtKB">
        <authorList>
            <consortium name="EnsemblPlants"/>
        </authorList>
    </citation>
    <scope>IDENTIFICATION</scope>
</reference>
<dbReference type="EnsemblPlants" id="TraesCS6A02G413100.1">
    <property type="protein sequence ID" value="TraesCS6A02G413100.1.cds1"/>
    <property type="gene ID" value="TraesCS6A02G413100"/>
</dbReference>
<dbReference type="OrthoDB" id="10456713at2759"/>
<dbReference type="Gramene" id="TraesNOR6A03G03447350.1">
    <property type="protein sequence ID" value="TraesNOR6A03G03447350.1.CDS1"/>
    <property type="gene ID" value="TraesNOR6A03G03447350"/>
</dbReference>
<dbReference type="Gramene" id="TraesCS6A03G1031100.1">
    <property type="protein sequence ID" value="TraesCS6A03G1031100.1.CDS1"/>
    <property type="gene ID" value="TraesCS6A03G1031100"/>
</dbReference>
<protein>
    <submittedName>
        <fullName evidence="2">Uncharacterized protein</fullName>
    </submittedName>
</protein>
<name>A0A3B6NXH5_WHEAT</name>
<dbReference type="OMA" id="KQGNHLH"/>
<feature type="compositionally biased region" description="Polar residues" evidence="1">
    <location>
        <begin position="52"/>
        <end position="74"/>
    </location>
</feature>
<evidence type="ECO:0000313" key="2">
    <source>
        <dbReference type="EnsemblPlants" id="TraesCS6A02G413100.1.cds1"/>
    </source>
</evidence>
<evidence type="ECO:0000256" key="1">
    <source>
        <dbReference type="SAM" id="MobiDB-lite"/>
    </source>
</evidence>
<proteinExistence type="predicted"/>
<accession>A0A3B6NXH5</accession>
<organism evidence="2">
    <name type="scientific">Triticum aestivum</name>
    <name type="common">Wheat</name>
    <dbReference type="NCBI Taxonomy" id="4565"/>
    <lineage>
        <taxon>Eukaryota</taxon>
        <taxon>Viridiplantae</taxon>
        <taxon>Streptophyta</taxon>
        <taxon>Embryophyta</taxon>
        <taxon>Tracheophyta</taxon>
        <taxon>Spermatophyta</taxon>
        <taxon>Magnoliopsida</taxon>
        <taxon>Liliopsida</taxon>
        <taxon>Poales</taxon>
        <taxon>Poaceae</taxon>
        <taxon>BOP clade</taxon>
        <taxon>Pooideae</taxon>
        <taxon>Triticodae</taxon>
        <taxon>Triticeae</taxon>
        <taxon>Triticinae</taxon>
        <taxon>Triticum</taxon>
    </lineage>
</organism>
<keyword evidence="3" id="KW-1185">Reference proteome</keyword>
<dbReference type="Gramene" id="TraesLAC6A03G03369900.1">
    <property type="protein sequence ID" value="TraesLAC6A03G03369900.1.CDS1"/>
    <property type="gene ID" value="TraesLAC6A03G03369900"/>
</dbReference>
<dbReference type="Proteomes" id="UP000019116">
    <property type="component" value="Chromosome 6A"/>
</dbReference>
<feature type="region of interest" description="Disordered" evidence="1">
    <location>
        <begin position="44"/>
        <end position="74"/>
    </location>
</feature>
<reference evidence="2" key="1">
    <citation type="submission" date="2018-08" db="EMBL/GenBank/DDBJ databases">
        <authorList>
            <person name="Rossello M."/>
        </authorList>
    </citation>
    <scope>NUCLEOTIDE SEQUENCE [LARGE SCALE GENOMIC DNA]</scope>
    <source>
        <strain evidence="2">cv. Chinese Spring</strain>
    </source>
</reference>
<dbReference type="Gramene" id="TraesCS6A02G413100.1">
    <property type="protein sequence ID" value="TraesCS6A02G413100.1.cds1"/>
    <property type="gene ID" value="TraesCS6A02G413100"/>
</dbReference>
<evidence type="ECO:0000313" key="3">
    <source>
        <dbReference type="Proteomes" id="UP000019116"/>
    </source>
</evidence>